<organism evidence="1 2">
    <name type="scientific">Flavobacterium azooxidireducens</name>
    <dbReference type="NCBI Taxonomy" id="1871076"/>
    <lineage>
        <taxon>Bacteria</taxon>
        <taxon>Pseudomonadati</taxon>
        <taxon>Bacteroidota</taxon>
        <taxon>Flavobacteriia</taxon>
        <taxon>Flavobacteriales</taxon>
        <taxon>Flavobacteriaceae</taxon>
        <taxon>Flavobacterium</taxon>
    </lineage>
</organism>
<dbReference type="PROSITE" id="PS51257">
    <property type="entry name" value="PROKAR_LIPOPROTEIN"/>
    <property type="match status" value="1"/>
</dbReference>
<evidence type="ECO:0000313" key="2">
    <source>
        <dbReference type="Proteomes" id="UP000830583"/>
    </source>
</evidence>
<protein>
    <recommendedName>
        <fullName evidence="3">Lipoprotein</fullName>
    </recommendedName>
</protein>
<evidence type="ECO:0008006" key="3">
    <source>
        <dbReference type="Google" id="ProtNLM"/>
    </source>
</evidence>
<keyword evidence="2" id="KW-1185">Reference proteome</keyword>
<dbReference type="EMBL" id="CP096205">
    <property type="protein sequence ID" value="UPQ80528.1"/>
    <property type="molecule type" value="Genomic_DNA"/>
</dbReference>
<accession>A0ABY4KLG8</accession>
<reference evidence="1" key="1">
    <citation type="submission" date="2022-04" db="EMBL/GenBank/DDBJ databases">
        <title>Consumption of N2O by Flavobacterium azooxidireducens sp. nov. isolated from Decomposing Leaf Litter of Phragmites australis (Cav.).</title>
        <authorList>
            <person name="Behrendt U."/>
            <person name="Spanner T."/>
            <person name="Augustin J."/>
            <person name="Horn M.A."/>
            <person name="Kolb S."/>
            <person name="Ulrich A."/>
        </authorList>
    </citation>
    <scope>NUCLEOTIDE SEQUENCE</scope>
    <source>
        <strain evidence="1">IGB 4-14</strain>
    </source>
</reference>
<proteinExistence type="predicted"/>
<name>A0ABY4KLG8_9FLAO</name>
<dbReference type="RefSeq" id="WP_248436422.1">
    <property type="nucleotide sequence ID" value="NZ_CP096205.1"/>
</dbReference>
<gene>
    <name evidence="1" type="ORF">M0M57_06725</name>
</gene>
<dbReference type="Proteomes" id="UP000830583">
    <property type="component" value="Chromosome"/>
</dbReference>
<sequence>MNLKFLLLVLVLVVVSCKNEPKNQTNEVNNQEVVANTFKVTINVVVKNNDDFCLLYTEDGSLNFEKGIWKEVKGNENDQNIVFVLPEKVQPSQLRLDLGKNPEQQDIVIKSISFEYGSNSREIKGFEMGVFFRADDTKCTFDSKTGVVKALSVDGVRQIPSLYPLEAIQAKELPKLYQ</sequence>
<evidence type="ECO:0000313" key="1">
    <source>
        <dbReference type="EMBL" id="UPQ80528.1"/>
    </source>
</evidence>